<dbReference type="InterPro" id="IPR045584">
    <property type="entry name" value="Pilin-like"/>
</dbReference>
<dbReference type="GO" id="GO:0015627">
    <property type="term" value="C:type II protein secretion system complex"/>
    <property type="evidence" value="ECO:0007669"/>
    <property type="project" value="InterPro"/>
</dbReference>
<evidence type="ECO:0000256" key="8">
    <source>
        <dbReference type="ARBA" id="ARBA00022989"/>
    </source>
</evidence>
<keyword evidence="9 11" id="KW-0472">Membrane</keyword>
<reference evidence="12 14" key="1">
    <citation type="submission" date="2020-05" db="EMBL/GenBank/DDBJ databases">
        <title>Characterization of novel class B3 metallo-beta-lactamase from novel Pseudomonas species.</title>
        <authorList>
            <person name="Yamada K."/>
            <person name="Aoki K."/>
            <person name="Ishii Y."/>
        </authorList>
    </citation>
    <scope>NUCLEOTIDE SEQUENCE [LARGE SCALE GENOMIC DNA]</scope>
    <source>
        <strain evidence="12 14">TUM18999</strain>
        <strain evidence="13 15">TUM20286</strain>
    </source>
</reference>
<dbReference type="SUPFAM" id="SSF54523">
    <property type="entry name" value="Pili subunits"/>
    <property type="match status" value="1"/>
</dbReference>
<evidence type="ECO:0000256" key="5">
    <source>
        <dbReference type="ARBA" id="ARBA00022481"/>
    </source>
</evidence>
<evidence type="ECO:0000256" key="1">
    <source>
        <dbReference type="ARBA" id="ARBA00004377"/>
    </source>
</evidence>
<dbReference type="Proteomes" id="UP001054892">
    <property type="component" value="Unassembled WGS sequence"/>
</dbReference>
<feature type="coiled-coil region" evidence="10">
    <location>
        <begin position="32"/>
        <end position="59"/>
    </location>
</feature>
<evidence type="ECO:0000313" key="15">
    <source>
        <dbReference type="Proteomes" id="UP001054892"/>
    </source>
</evidence>
<evidence type="ECO:0000256" key="4">
    <source>
        <dbReference type="ARBA" id="ARBA00022475"/>
    </source>
</evidence>
<organism evidence="12 14">
    <name type="scientific">Pseudomonas tohonis</name>
    <dbReference type="NCBI Taxonomy" id="2725477"/>
    <lineage>
        <taxon>Bacteria</taxon>
        <taxon>Pseudomonadati</taxon>
        <taxon>Pseudomonadota</taxon>
        <taxon>Gammaproteobacteria</taxon>
        <taxon>Pseudomonadales</taxon>
        <taxon>Pseudomonadaceae</taxon>
        <taxon>Pseudomonas</taxon>
    </lineage>
</organism>
<evidence type="ECO:0000256" key="6">
    <source>
        <dbReference type="ARBA" id="ARBA00022519"/>
    </source>
</evidence>
<dbReference type="Pfam" id="PF11612">
    <property type="entry name" value="T2SSJ"/>
    <property type="match status" value="1"/>
</dbReference>
<evidence type="ECO:0000256" key="3">
    <source>
        <dbReference type="ARBA" id="ARBA00021539"/>
    </source>
</evidence>
<dbReference type="EMBL" id="BQKM01000013">
    <property type="protein sequence ID" value="GJN54751.1"/>
    <property type="molecule type" value="Genomic_DNA"/>
</dbReference>
<dbReference type="NCBIfam" id="TIGR01711">
    <property type="entry name" value="gspJ"/>
    <property type="match status" value="1"/>
</dbReference>
<keyword evidence="8 11" id="KW-1133">Transmembrane helix</keyword>
<dbReference type="Proteomes" id="UP000509383">
    <property type="component" value="Chromosome"/>
</dbReference>
<dbReference type="InterPro" id="IPR051621">
    <property type="entry name" value="T2SS_protein_J"/>
</dbReference>
<sequence>MTQRGFTLLEVLIAMALFSLLGLASYQLLERVLHSERRIQQHERELRQLQRALDVLQRDLWQAMPHPLADDPSRRQALIGHGHELRLVRGGWANPLQERRSEVLQAAHRWDQGRWLRDYQDLDGGTLRSQRLLDGVTLTRLRYIDASGQARDAWPAADGALALPRALEIELDAPGFPDIRRVIPLPGSPGQRHE</sequence>
<dbReference type="PANTHER" id="PTHR39583">
    <property type="entry name" value="TYPE II SECRETION SYSTEM PROTEIN J-RELATED"/>
    <property type="match status" value="1"/>
</dbReference>
<protein>
    <recommendedName>
        <fullName evidence="3">Type II secretion system protein J</fullName>
    </recommendedName>
</protein>
<dbReference type="AlphaFoldDB" id="A0A6J4E7X4"/>
<dbReference type="EMBL" id="AP023189">
    <property type="protein sequence ID" value="BCG25419.1"/>
    <property type="molecule type" value="Genomic_DNA"/>
</dbReference>
<proteinExistence type="inferred from homology"/>
<dbReference type="Gene3D" id="2.10.70.20">
    <property type="entry name" value="gspk-gspi-gspj complex like domains"/>
    <property type="match status" value="1"/>
</dbReference>
<dbReference type="InterPro" id="IPR010055">
    <property type="entry name" value="T2SS_protein-GspJ"/>
</dbReference>
<evidence type="ECO:0000256" key="11">
    <source>
        <dbReference type="SAM" id="Phobius"/>
    </source>
</evidence>
<dbReference type="Pfam" id="PF07963">
    <property type="entry name" value="N_methyl"/>
    <property type="match status" value="1"/>
</dbReference>
<feature type="transmembrane region" description="Helical" evidence="11">
    <location>
        <begin position="6"/>
        <end position="29"/>
    </location>
</feature>
<keyword evidence="10" id="KW-0175">Coiled coil</keyword>
<dbReference type="PANTHER" id="PTHR39583:SF2">
    <property type="entry name" value="TYPE II SECRETION SYSTEM PROTEIN J"/>
    <property type="match status" value="1"/>
</dbReference>
<evidence type="ECO:0000256" key="10">
    <source>
        <dbReference type="SAM" id="Coils"/>
    </source>
</evidence>
<keyword evidence="4" id="KW-1003">Cell membrane</keyword>
<evidence type="ECO:0000313" key="12">
    <source>
        <dbReference type="EMBL" id="BCG25419.1"/>
    </source>
</evidence>
<comment type="subcellular location">
    <subcellularLocation>
        <location evidence="1">Cell inner membrane</location>
        <topology evidence="1">Single-pass membrane protein</topology>
    </subcellularLocation>
</comment>
<dbReference type="KEGG" id="ptw:TUM18999_36100"/>
<evidence type="ECO:0000256" key="2">
    <source>
        <dbReference type="ARBA" id="ARBA00011084"/>
    </source>
</evidence>
<evidence type="ECO:0000313" key="14">
    <source>
        <dbReference type="Proteomes" id="UP000509383"/>
    </source>
</evidence>
<keyword evidence="7 11" id="KW-0812">Transmembrane</keyword>
<keyword evidence="6" id="KW-0997">Cell inner membrane</keyword>
<dbReference type="RefSeq" id="WP_173177403.1">
    <property type="nucleotide sequence ID" value="NZ_AP023189.1"/>
</dbReference>
<evidence type="ECO:0000313" key="13">
    <source>
        <dbReference type="EMBL" id="GJN54751.1"/>
    </source>
</evidence>
<keyword evidence="15" id="KW-1185">Reference proteome</keyword>
<dbReference type="PROSITE" id="PS00409">
    <property type="entry name" value="PROKAR_NTER_METHYL"/>
    <property type="match status" value="1"/>
</dbReference>
<dbReference type="GO" id="GO:0015628">
    <property type="term" value="P:protein secretion by the type II secretion system"/>
    <property type="evidence" value="ECO:0007669"/>
    <property type="project" value="InterPro"/>
</dbReference>
<comment type="similarity">
    <text evidence="2">Belongs to the GSP J family.</text>
</comment>
<keyword evidence="5" id="KW-0488">Methylation</keyword>
<evidence type="ECO:0000256" key="9">
    <source>
        <dbReference type="ARBA" id="ARBA00023136"/>
    </source>
</evidence>
<dbReference type="NCBIfam" id="TIGR02532">
    <property type="entry name" value="IV_pilin_GFxxxE"/>
    <property type="match status" value="1"/>
</dbReference>
<name>A0A6J4E7X4_9PSED</name>
<evidence type="ECO:0000256" key="7">
    <source>
        <dbReference type="ARBA" id="ARBA00022692"/>
    </source>
</evidence>
<dbReference type="GO" id="GO:0005886">
    <property type="term" value="C:plasma membrane"/>
    <property type="evidence" value="ECO:0007669"/>
    <property type="project" value="UniProtKB-SubCell"/>
</dbReference>
<dbReference type="Gene3D" id="3.10.610.10">
    <property type="entry name" value="GSPII I/J protein-like"/>
    <property type="match status" value="1"/>
</dbReference>
<accession>A0A6J4E7X4</accession>
<gene>
    <name evidence="12" type="primary">xcpW_2</name>
    <name evidence="13" type="synonym">xcpW_3</name>
    <name evidence="12" type="ORF">TUM18999_36100</name>
    <name evidence="13" type="ORF">TUM20286_45030</name>
</gene>
<dbReference type="InterPro" id="IPR012902">
    <property type="entry name" value="N_methyl_site"/>
</dbReference>